<reference evidence="6 7" key="1">
    <citation type="submission" date="2023-12" db="EMBL/GenBank/DDBJ databases">
        <title>the genome sequence of Hyalangium sp. s54d21.</title>
        <authorList>
            <person name="Zhang X."/>
        </authorList>
    </citation>
    <scope>NUCLEOTIDE SEQUENCE [LARGE SCALE GENOMIC DNA]</scope>
    <source>
        <strain evidence="7">s54d21</strain>
    </source>
</reference>
<evidence type="ECO:0000313" key="6">
    <source>
        <dbReference type="EMBL" id="MDY7233313.1"/>
    </source>
</evidence>
<comment type="cofactor">
    <cofactor evidence="1">
        <name>Zn(2+)</name>
        <dbReference type="ChEBI" id="CHEBI:29105"/>
    </cofactor>
</comment>
<comment type="similarity">
    <text evidence="2 3">Belongs to the peptidase M16 family.</text>
</comment>
<dbReference type="InterPro" id="IPR001431">
    <property type="entry name" value="Pept_M16_Zn_BS"/>
</dbReference>
<evidence type="ECO:0000259" key="4">
    <source>
        <dbReference type="Pfam" id="PF00675"/>
    </source>
</evidence>
<evidence type="ECO:0000256" key="3">
    <source>
        <dbReference type="RuleBase" id="RU004447"/>
    </source>
</evidence>
<evidence type="ECO:0000256" key="2">
    <source>
        <dbReference type="ARBA" id="ARBA00007261"/>
    </source>
</evidence>
<evidence type="ECO:0000313" key="7">
    <source>
        <dbReference type="Proteomes" id="UP001291309"/>
    </source>
</evidence>
<dbReference type="Pfam" id="PF05193">
    <property type="entry name" value="Peptidase_M16_C"/>
    <property type="match status" value="1"/>
</dbReference>
<dbReference type="Pfam" id="PF00675">
    <property type="entry name" value="Peptidase_M16"/>
    <property type="match status" value="1"/>
</dbReference>
<dbReference type="PANTHER" id="PTHR11851:SF49">
    <property type="entry name" value="MITOCHONDRIAL-PROCESSING PEPTIDASE SUBUNIT ALPHA"/>
    <property type="match status" value="1"/>
</dbReference>
<proteinExistence type="inferred from homology"/>
<keyword evidence="7" id="KW-1185">Reference proteome</keyword>
<feature type="domain" description="Peptidase M16 C-terminal" evidence="5">
    <location>
        <begin position="169"/>
        <end position="343"/>
    </location>
</feature>
<gene>
    <name evidence="6" type="ORF">SYV04_43400</name>
</gene>
<feature type="domain" description="Peptidase M16 N-terminal" evidence="4">
    <location>
        <begin position="15"/>
        <end position="162"/>
    </location>
</feature>
<dbReference type="RefSeq" id="WP_321552023.1">
    <property type="nucleotide sequence ID" value="NZ_JAXIVS010000032.1"/>
</dbReference>
<dbReference type="PANTHER" id="PTHR11851">
    <property type="entry name" value="METALLOPROTEASE"/>
    <property type="match status" value="1"/>
</dbReference>
<dbReference type="PROSITE" id="PS00143">
    <property type="entry name" value="INSULINASE"/>
    <property type="match status" value="1"/>
</dbReference>
<dbReference type="Proteomes" id="UP001291309">
    <property type="component" value="Unassembled WGS sequence"/>
</dbReference>
<dbReference type="InterPro" id="IPR011249">
    <property type="entry name" value="Metalloenz_LuxS/M16"/>
</dbReference>
<dbReference type="EMBL" id="JAXIVS010000032">
    <property type="protein sequence ID" value="MDY7233313.1"/>
    <property type="molecule type" value="Genomic_DNA"/>
</dbReference>
<dbReference type="InterPro" id="IPR011765">
    <property type="entry name" value="Pept_M16_N"/>
</dbReference>
<sequence>MSFTPYRDVLPSGLRVVTVETPHLHTALLAVYVRTGSRHEVDANNGVSHFLEHLFFRGSEGWPDTVRMNAAVEEVGGNLNGVTTRDHGYYYTPIHPDHLAVGMDIIGDMLTRPRLTDMEVERQIILEEMLDEVDEKGRDIDIDNLSKRLLFPQHPLSLKIAGTRESVSDLTHAQVLEHFARHYVAGNLVVTAAGRVKHAEVLSLAERAFARLPKGPATTEAAPPDSEPGPRLHFVTHDESQTEFRLNFRTVPEHHEDYPALQIIRRVLDDGLSSRLPFEIVEKRGLAYSLHASLDAFHDTGLFEIDAASAPEKASKVVEEVLRVLGTLCEQEIDPEELARAKRRHRMLLEFSQDSPGELAGWFGGTELFRLPESFSRRADLVDAQTAANVRQVAQRYFNRENLTVVAVGQRKGLKALEQVVESAAALPSAHPLKKLSASRA</sequence>
<evidence type="ECO:0000259" key="5">
    <source>
        <dbReference type="Pfam" id="PF05193"/>
    </source>
</evidence>
<organism evidence="6 7">
    <name type="scientific">Hyalangium rubrum</name>
    <dbReference type="NCBI Taxonomy" id="3103134"/>
    <lineage>
        <taxon>Bacteria</taxon>
        <taxon>Pseudomonadati</taxon>
        <taxon>Myxococcota</taxon>
        <taxon>Myxococcia</taxon>
        <taxon>Myxococcales</taxon>
        <taxon>Cystobacterineae</taxon>
        <taxon>Archangiaceae</taxon>
        <taxon>Hyalangium</taxon>
    </lineage>
</organism>
<dbReference type="InterPro" id="IPR007863">
    <property type="entry name" value="Peptidase_M16_C"/>
</dbReference>
<protein>
    <submittedName>
        <fullName evidence="6">Pitrilysin family protein</fullName>
    </submittedName>
</protein>
<evidence type="ECO:0000256" key="1">
    <source>
        <dbReference type="ARBA" id="ARBA00001947"/>
    </source>
</evidence>
<name>A0ABU5HIL4_9BACT</name>
<dbReference type="InterPro" id="IPR050361">
    <property type="entry name" value="MPP/UQCRC_Complex"/>
</dbReference>
<dbReference type="Gene3D" id="3.30.830.10">
    <property type="entry name" value="Metalloenzyme, LuxS/M16 peptidase-like"/>
    <property type="match status" value="2"/>
</dbReference>
<accession>A0ABU5HIL4</accession>
<dbReference type="SUPFAM" id="SSF63411">
    <property type="entry name" value="LuxS/MPP-like metallohydrolase"/>
    <property type="match status" value="2"/>
</dbReference>
<comment type="caution">
    <text evidence="6">The sequence shown here is derived from an EMBL/GenBank/DDBJ whole genome shotgun (WGS) entry which is preliminary data.</text>
</comment>